<evidence type="ECO:0008006" key="3">
    <source>
        <dbReference type="Google" id="ProtNLM"/>
    </source>
</evidence>
<accession>A0A1C4DH61</accession>
<sequence length="147" mass="17631">MLDIIQFDNSLKETLVSNSLLPLDSNSLWRCFEITFKYNENEKHTKGLLLRRKIDESVPKNKRGLYVFVDPITEEALYVGEGWIRDRLHRHIKKLYLLEEKNSREFFKSIQGDVRIYWTECVGYYRRIAIEGALQCVLKPRYRRNDD</sequence>
<gene>
    <name evidence="1" type="ORF">BTT61001_02418</name>
</gene>
<evidence type="ECO:0000313" key="1">
    <source>
        <dbReference type="EMBL" id="SCC30719.1"/>
    </source>
</evidence>
<dbReference type="AlphaFoldDB" id="A0A1C4DH61"/>
<proteinExistence type="predicted"/>
<evidence type="ECO:0000313" key="2">
    <source>
        <dbReference type="Proteomes" id="UP000195991"/>
    </source>
</evidence>
<name>A0A1C4DH61_BACTU</name>
<protein>
    <recommendedName>
        <fullName evidence="3">GIY-YIG domain-containing protein</fullName>
    </recommendedName>
</protein>
<reference evidence="1 2" key="1">
    <citation type="submission" date="2016-08" db="EMBL/GenBank/DDBJ databases">
        <authorList>
            <person name="Seilhamer J.J."/>
        </authorList>
    </citation>
    <scope>NUCLEOTIDE SEQUENCE [LARGE SCALE GENOMIC DNA]</scope>
    <source>
        <strain evidence="1 2">IEBC_T61001</strain>
    </source>
</reference>
<dbReference type="EMBL" id="FMBI01000028">
    <property type="protein sequence ID" value="SCC30719.1"/>
    <property type="molecule type" value="Genomic_DNA"/>
</dbReference>
<dbReference type="Proteomes" id="UP000195991">
    <property type="component" value="Unassembled WGS sequence"/>
</dbReference>
<organism evidence="1 2">
    <name type="scientific">Bacillus thuringiensis</name>
    <dbReference type="NCBI Taxonomy" id="1428"/>
    <lineage>
        <taxon>Bacteria</taxon>
        <taxon>Bacillati</taxon>
        <taxon>Bacillota</taxon>
        <taxon>Bacilli</taxon>
        <taxon>Bacillales</taxon>
        <taxon>Bacillaceae</taxon>
        <taxon>Bacillus</taxon>
        <taxon>Bacillus cereus group</taxon>
    </lineage>
</organism>
<dbReference type="RefSeq" id="WP_087986106.1">
    <property type="nucleotide sequence ID" value="NZ_FMBI01000028.1"/>
</dbReference>